<keyword evidence="5" id="KW-0067">ATP-binding</keyword>
<dbReference type="SMART" id="SM00360">
    <property type="entry name" value="RRM"/>
    <property type="match status" value="1"/>
</dbReference>
<evidence type="ECO:0000313" key="5">
    <source>
        <dbReference type="EMBL" id="KAE8668433.1"/>
    </source>
</evidence>
<dbReference type="InterPro" id="IPR000504">
    <property type="entry name" value="RRM_dom"/>
</dbReference>
<dbReference type="GO" id="GO:0003723">
    <property type="term" value="F:RNA binding"/>
    <property type="evidence" value="ECO:0007669"/>
    <property type="project" value="UniProtKB-UniRule"/>
</dbReference>
<keyword evidence="5" id="KW-0378">Hydrolase</keyword>
<reference evidence="5" key="1">
    <citation type="submission" date="2019-09" db="EMBL/GenBank/DDBJ databases">
        <title>Draft genome information of white flower Hibiscus syriacus.</title>
        <authorList>
            <person name="Kim Y.-M."/>
        </authorList>
    </citation>
    <scope>NUCLEOTIDE SEQUENCE [LARGE SCALE GENOMIC DNA]</scope>
    <source>
        <strain evidence="5">YM2019G1</strain>
    </source>
</reference>
<protein>
    <submittedName>
        <fullName evidence="5">ATP-dependent helicase</fullName>
    </submittedName>
</protein>
<evidence type="ECO:0000313" key="6">
    <source>
        <dbReference type="Proteomes" id="UP000436088"/>
    </source>
</evidence>
<keyword evidence="5" id="KW-0347">Helicase</keyword>
<feature type="domain" description="RRM" evidence="4">
    <location>
        <begin position="10"/>
        <end position="88"/>
    </location>
</feature>
<dbReference type="EMBL" id="VEPZ02001553">
    <property type="protein sequence ID" value="KAE8668433.1"/>
    <property type="molecule type" value="Genomic_DNA"/>
</dbReference>
<dbReference type="SUPFAM" id="SSF54928">
    <property type="entry name" value="RNA-binding domain, RBD"/>
    <property type="match status" value="1"/>
</dbReference>
<dbReference type="InterPro" id="IPR035979">
    <property type="entry name" value="RBD_domain_sf"/>
</dbReference>
<dbReference type="Pfam" id="PF00076">
    <property type="entry name" value="RRM_1"/>
    <property type="match status" value="1"/>
</dbReference>
<keyword evidence="5" id="KW-0547">Nucleotide-binding</keyword>
<proteinExistence type="predicted"/>
<accession>A0A6A2X154</accession>
<dbReference type="InterPro" id="IPR012677">
    <property type="entry name" value="Nucleotide-bd_a/b_plait_sf"/>
</dbReference>
<dbReference type="PROSITE" id="PS50102">
    <property type="entry name" value="RRM"/>
    <property type="match status" value="1"/>
</dbReference>
<gene>
    <name evidence="5" type="ORF">F3Y22_tig00112339pilonHSYRG00127</name>
</gene>
<keyword evidence="1 2" id="KW-0694">RNA-binding</keyword>
<dbReference type="Gene3D" id="3.30.70.330">
    <property type="match status" value="1"/>
</dbReference>
<sequence>MLNLLPTQVKAVYVKNLPNDITQDHLKKLFEHHGKITKIVVPPAKVGKEDSRYGFVHFAERSSAMKALKNTKKYEIDGQVLECSLAKPQADQKSSGGSGFQNSTLDSSFPPMGFGLPAGAYGGLGMGFGPVGYGQPLIYGHGPTPAGMVMMPMILPDGRIGYVLQQPRTQPETHPPQSRSSRGGGSGSSGRRRSSSDSYRGRNRYNPY</sequence>
<evidence type="ECO:0000256" key="3">
    <source>
        <dbReference type="SAM" id="MobiDB-lite"/>
    </source>
</evidence>
<keyword evidence="6" id="KW-1185">Reference proteome</keyword>
<feature type="region of interest" description="Disordered" evidence="3">
    <location>
        <begin position="166"/>
        <end position="208"/>
    </location>
</feature>
<feature type="compositionally biased region" description="Polar residues" evidence="3">
    <location>
        <begin position="166"/>
        <end position="177"/>
    </location>
</feature>
<evidence type="ECO:0000256" key="2">
    <source>
        <dbReference type="PROSITE-ProRule" id="PRU00176"/>
    </source>
</evidence>
<dbReference type="Proteomes" id="UP000436088">
    <property type="component" value="Unassembled WGS sequence"/>
</dbReference>
<dbReference type="AlphaFoldDB" id="A0A6A2X154"/>
<evidence type="ECO:0000259" key="4">
    <source>
        <dbReference type="PROSITE" id="PS50102"/>
    </source>
</evidence>
<comment type="caution">
    <text evidence="5">The sequence shown here is derived from an EMBL/GenBank/DDBJ whole genome shotgun (WGS) entry which is preliminary data.</text>
</comment>
<dbReference type="GO" id="GO:0004386">
    <property type="term" value="F:helicase activity"/>
    <property type="evidence" value="ECO:0007669"/>
    <property type="project" value="UniProtKB-KW"/>
</dbReference>
<name>A0A6A2X154_HIBSY</name>
<evidence type="ECO:0000256" key="1">
    <source>
        <dbReference type="ARBA" id="ARBA00022884"/>
    </source>
</evidence>
<organism evidence="5 6">
    <name type="scientific">Hibiscus syriacus</name>
    <name type="common">Rose of Sharon</name>
    <dbReference type="NCBI Taxonomy" id="106335"/>
    <lineage>
        <taxon>Eukaryota</taxon>
        <taxon>Viridiplantae</taxon>
        <taxon>Streptophyta</taxon>
        <taxon>Embryophyta</taxon>
        <taxon>Tracheophyta</taxon>
        <taxon>Spermatophyta</taxon>
        <taxon>Magnoliopsida</taxon>
        <taxon>eudicotyledons</taxon>
        <taxon>Gunneridae</taxon>
        <taxon>Pentapetalae</taxon>
        <taxon>rosids</taxon>
        <taxon>malvids</taxon>
        <taxon>Malvales</taxon>
        <taxon>Malvaceae</taxon>
        <taxon>Malvoideae</taxon>
        <taxon>Hibiscus</taxon>
    </lineage>
</organism>
<dbReference type="PANTHER" id="PTHR21245">
    <property type="entry name" value="HETEROGENEOUS NUCLEAR RIBONUCLEOPROTEIN"/>
    <property type="match status" value="1"/>
</dbReference>